<proteinExistence type="predicted"/>
<dbReference type="EMBL" id="BLKI01000048">
    <property type="protein sequence ID" value="GFF85266.1"/>
    <property type="molecule type" value="Genomic_DNA"/>
</dbReference>
<evidence type="ECO:0000313" key="2">
    <source>
        <dbReference type="Proteomes" id="UP000465220"/>
    </source>
</evidence>
<keyword evidence="2" id="KW-1185">Reference proteome</keyword>
<protein>
    <recommendedName>
        <fullName evidence="3">CCHC-type domain-containing protein</fullName>
    </recommendedName>
</protein>
<sequence>MASKHYTCWVCEERGHMDWQFVQGKAAELVIWWRLALQMSFQQLLGQRGGFRRGRGGGQALHCLAELD</sequence>
<dbReference type="Proteomes" id="UP000465220">
    <property type="component" value="Unassembled WGS sequence"/>
</dbReference>
<gene>
    <name evidence="1" type="ORF">IFM60648_07306</name>
</gene>
<evidence type="ECO:0000313" key="1">
    <source>
        <dbReference type="EMBL" id="GFF85266.1"/>
    </source>
</evidence>
<comment type="caution">
    <text evidence="1">The sequence shown here is derived from an EMBL/GenBank/DDBJ whole genome shotgun (WGS) entry which is preliminary data.</text>
</comment>
<reference evidence="1 2" key="1">
    <citation type="submission" date="2020-01" db="EMBL/GenBank/DDBJ databases">
        <title>Draft genome sequence of Aspergillus lentulus IFM 60648.</title>
        <authorList>
            <person name="Takahashi H."/>
            <person name="Yaguchi T."/>
        </authorList>
    </citation>
    <scope>NUCLEOTIDE SEQUENCE [LARGE SCALE GENOMIC DNA]</scope>
    <source>
        <strain evidence="1 2">IFM 60648</strain>
    </source>
</reference>
<accession>A0ABQ1ANP9</accession>
<evidence type="ECO:0008006" key="3">
    <source>
        <dbReference type="Google" id="ProtNLM"/>
    </source>
</evidence>
<name>A0ABQ1ANP9_ASPLE</name>
<organism evidence="1 2">
    <name type="scientific">Aspergillus lentulus</name>
    <dbReference type="NCBI Taxonomy" id="293939"/>
    <lineage>
        <taxon>Eukaryota</taxon>
        <taxon>Fungi</taxon>
        <taxon>Dikarya</taxon>
        <taxon>Ascomycota</taxon>
        <taxon>Pezizomycotina</taxon>
        <taxon>Eurotiomycetes</taxon>
        <taxon>Eurotiomycetidae</taxon>
        <taxon>Eurotiales</taxon>
        <taxon>Aspergillaceae</taxon>
        <taxon>Aspergillus</taxon>
        <taxon>Aspergillus subgen. Fumigati</taxon>
    </lineage>
</organism>